<evidence type="ECO:0000256" key="10">
    <source>
        <dbReference type="ARBA" id="ARBA00047552"/>
    </source>
</evidence>
<evidence type="ECO:0000259" key="13">
    <source>
        <dbReference type="Pfam" id="PF00133"/>
    </source>
</evidence>
<organism evidence="16 17">
    <name type="scientific">Escallonia herrerae</name>
    <dbReference type="NCBI Taxonomy" id="1293975"/>
    <lineage>
        <taxon>Eukaryota</taxon>
        <taxon>Viridiplantae</taxon>
        <taxon>Streptophyta</taxon>
        <taxon>Embryophyta</taxon>
        <taxon>Tracheophyta</taxon>
        <taxon>Spermatophyta</taxon>
        <taxon>Magnoliopsida</taxon>
        <taxon>eudicotyledons</taxon>
        <taxon>Gunneridae</taxon>
        <taxon>Pentapetalae</taxon>
        <taxon>asterids</taxon>
        <taxon>campanulids</taxon>
        <taxon>Escalloniales</taxon>
        <taxon>Escalloniaceae</taxon>
        <taxon>Escallonia</taxon>
    </lineage>
</organism>
<accession>A0AA88W178</accession>
<dbReference type="PANTHER" id="PTHR11946">
    <property type="entry name" value="VALYL-TRNA SYNTHETASES"/>
    <property type="match status" value="1"/>
</dbReference>
<dbReference type="GO" id="GO:0048608">
    <property type="term" value="P:reproductive structure development"/>
    <property type="evidence" value="ECO:0007669"/>
    <property type="project" value="UniProtKB-ARBA"/>
</dbReference>
<evidence type="ECO:0000259" key="14">
    <source>
        <dbReference type="Pfam" id="PF08264"/>
    </source>
</evidence>
<feature type="domain" description="Valyl-tRNA synthetase tRNA-binding arm" evidence="15">
    <location>
        <begin position="910"/>
        <end position="974"/>
    </location>
</feature>
<evidence type="ECO:0000313" key="16">
    <source>
        <dbReference type="EMBL" id="KAK3018777.1"/>
    </source>
</evidence>
<dbReference type="InterPro" id="IPR001412">
    <property type="entry name" value="aa-tRNA-synth_I_CS"/>
</dbReference>
<dbReference type="InterPro" id="IPR002300">
    <property type="entry name" value="aa-tRNA-synth_Ia"/>
</dbReference>
<dbReference type="InterPro" id="IPR002303">
    <property type="entry name" value="Valyl-tRNA_ligase"/>
</dbReference>
<dbReference type="InterPro" id="IPR010978">
    <property type="entry name" value="tRNA-bd_arm"/>
</dbReference>
<dbReference type="GO" id="GO:0006438">
    <property type="term" value="P:valyl-tRNA aminoacylation"/>
    <property type="evidence" value="ECO:0007669"/>
    <property type="project" value="InterPro"/>
</dbReference>
<keyword evidence="6 11" id="KW-0648">Protein biosynthesis</keyword>
<dbReference type="InterPro" id="IPR009008">
    <property type="entry name" value="Val/Leu/Ile-tRNA-synth_edit"/>
</dbReference>
<dbReference type="FunFam" id="1.10.287.380:FF:000001">
    <property type="entry name" value="Valine--tRNA ligase"/>
    <property type="match status" value="1"/>
</dbReference>
<dbReference type="AlphaFoldDB" id="A0AA88W178"/>
<evidence type="ECO:0000256" key="9">
    <source>
        <dbReference type="ARBA" id="ARBA00029936"/>
    </source>
</evidence>
<reference evidence="16" key="1">
    <citation type="submission" date="2022-12" db="EMBL/GenBank/DDBJ databases">
        <title>Draft genome assemblies for two species of Escallonia (Escalloniales).</title>
        <authorList>
            <person name="Chanderbali A."/>
            <person name="Dervinis C."/>
            <person name="Anghel I."/>
            <person name="Soltis D."/>
            <person name="Soltis P."/>
            <person name="Zapata F."/>
        </authorList>
    </citation>
    <scope>NUCLEOTIDE SEQUENCE</scope>
    <source>
        <strain evidence="16">UCBG64.0493</strain>
        <tissue evidence="16">Leaf</tissue>
    </source>
</reference>
<evidence type="ECO:0000259" key="15">
    <source>
        <dbReference type="Pfam" id="PF10458"/>
    </source>
</evidence>
<dbReference type="Pfam" id="PF10458">
    <property type="entry name" value="Val_tRNA-synt_C"/>
    <property type="match status" value="1"/>
</dbReference>
<dbReference type="InterPro" id="IPR033705">
    <property type="entry name" value="Anticodon_Ia_Val"/>
</dbReference>
<dbReference type="SUPFAM" id="SSF52374">
    <property type="entry name" value="Nucleotidylyl transferase"/>
    <property type="match status" value="1"/>
</dbReference>
<dbReference type="Pfam" id="PF00133">
    <property type="entry name" value="tRNA-synt_1"/>
    <property type="match status" value="1"/>
</dbReference>
<protein>
    <recommendedName>
        <fullName evidence="2">valine--tRNA ligase</fullName>
        <ecNumber evidence="2">6.1.1.9</ecNumber>
    </recommendedName>
    <alternativeName>
        <fullName evidence="9">Valyl-tRNA synthetase</fullName>
    </alternativeName>
</protein>
<dbReference type="Proteomes" id="UP001188597">
    <property type="component" value="Unassembled WGS sequence"/>
</dbReference>
<evidence type="ECO:0000256" key="3">
    <source>
        <dbReference type="ARBA" id="ARBA00022598"/>
    </source>
</evidence>
<dbReference type="GO" id="GO:0009791">
    <property type="term" value="P:post-embryonic development"/>
    <property type="evidence" value="ECO:0007669"/>
    <property type="project" value="UniProtKB-ARBA"/>
</dbReference>
<dbReference type="NCBIfam" id="TIGR00422">
    <property type="entry name" value="valS"/>
    <property type="match status" value="1"/>
</dbReference>
<dbReference type="GO" id="GO:0005829">
    <property type="term" value="C:cytosol"/>
    <property type="evidence" value="ECO:0007669"/>
    <property type="project" value="TreeGrafter"/>
</dbReference>
<evidence type="ECO:0000256" key="1">
    <source>
        <dbReference type="ARBA" id="ARBA00005594"/>
    </source>
</evidence>
<dbReference type="EMBL" id="JAVXUP010000917">
    <property type="protein sequence ID" value="KAK3018777.1"/>
    <property type="molecule type" value="Genomic_DNA"/>
</dbReference>
<comment type="catalytic activity">
    <reaction evidence="10">
        <text>tRNA(Val) + L-valine + ATP = L-valyl-tRNA(Val) + AMP + diphosphate</text>
        <dbReference type="Rhea" id="RHEA:10704"/>
        <dbReference type="Rhea" id="RHEA-COMP:9672"/>
        <dbReference type="Rhea" id="RHEA-COMP:9708"/>
        <dbReference type="ChEBI" id="CHEBI:30616"/>
        <dbReference type="ChEBI" id="CHEBI:33019"/>
        <dbReference type="ChEBI" id="CHEBI:57762"/>
        <dbReference type="ChEBI" id="CHEBI:78442"/>
        <dbReference type="ChEBI" id="CHEBI:78537"/>
        <dbReference type="ChEBI" id="CHEBI:456215"/>
        <dbReference type="EC" id="6.1.1.9"/>
    </reaction>
</comment>
<sequence length="980" mass="111798">MAFSGPSLLSSCSAHRLNPLLFSQRSRRLPLSSFHFNRFKPMVFSELTVAAAAENAVFTSPEIAKSFDFTSEEKIYNWWESQGYFKPNFDRGTDPFVISMPPPNVTGSLHMGHAMFVTLEDIMVRYHRMIGRPTLWLPGTDHAGIATQLVVEKMLASEGKKRDEVGRDEFTKRVWAWKEKYGGTIINQIKRLGASCDWTRERFTLDEQLSRAVIEAFVRLHDKGLIYQGSYMVNWSPSLQTAVSDLNTQKNLVPYITSSIVLLGVQDIAVEDILIHPGLPFCTPYRDDFLTIATTRPETLFGDTAIAVHPEDGRYSKYIGRQAIVPMAYGRHVPIIADKYVDKDFGTGVLKISPGHDHNDYLLARKLGLPILNVMNKDGTLNDVAGLYWFEARKKLWSDLEESGLAVKKEPHTLRVPRSQRGGEIIEPLVSKQWFVTMESLAEKALKAVENGELNIMPERFEKIYNHWLSNIKDWCISRQLWWGHRLPVWYLVGKDCEEDYIVARSTEEAMEKARQKYGKNVEIYQDPDVLDTWFSSALWPFSTLGWPDVSTEDFKRFYPTTMLETGHDILFFWVARMVMMGIEFTGTVPFSNIYLHGLIRDSQGRKMSKTLGNVIDPLDTIKEFGTDALRFSIALGTAGQDLNLSTERLTANKAFTNKLWNAGKFVLQNMPSQGDQSAWESLYAYEFDEDDCLLRLPLPERWVVSKLHILVDVVTTSYDKFFFGDVGREIYDFFWADFADWYIEASKARLNHSEGHSVASVAQAVLLYVFQNILKVLHPFMPFVTEELWQALPNRKEALMVSSWPQTSLPKHANSMKRFENLQALTRAIRNARAEYSVEPAKRISATIVANSDVIQYVYKEKEVLALLSRLDLQNIHFMESPPGDANQSVHLVASEGLEAYLPLADMVDISAEVQRLSKRLSKMQTEHDALVARLRSPKFIERAPEEVVRGVQEKAAEAEEKLTLTKKRLAFLESTVLI</sequence>
<dbReference type="EC" id="6.1.1.9" evidence="2"/>
<feature type="domain" description="Aminoacyl-tRNA synthetase class Ia" evidence="13">
    <location>
        <begin position="74"/>
        <end position="646"/>
    </location>
</feature>
<evidence type="ECO:0000256" key="7">
    <source>
        <dbReference type="ARBA" id="ARBA00023054"/>
    </source>
</evidence>
<keyword evidence="4 11" id="KW-0547">Nucleotide-binding</keyword>
<dbReference type="Gene3D" id="3.90.740.10">
    <property type="entry name" value="Valyl/Leucyl/Isoleucyl-tRNA synthetase, editing domain"/>
    <property type="match status" value="2"/>
</dbReference>
<evidence type="ECO:0000256" key="5">
    <source>
        <dbReference type="ARBA" id="ARBA00022840"/>
    </source>
</evidence>
<dbReference type="InterPro" id="IPR014729">
    <property type="entry name" value="Rossmann-like_a/b/a_fold"/>
</dbReference>
<dbReference type="HAMAP" id="MF_02004">
    <property type="entry name" value="Val_tRNA_synth_type1"/>
    <property type="match status" value="1"/>
</dbReference>
<dbReference type="Gene3D" id="1.10.730.10">
    <property type="entry name" value="Isoleucyl-tRNA Synthetase, Domain 1"/>
    <property type="match status" value="1"/>
</dbReference>
<keyword evidence="3 11" id="KW-0436">Ligase</keyword>
<evidence type="ECO:0000256" key="12">
    <source>
        <dbReference type="SAM" id="Coils"/>
    </source>
</evidence>
<dbReference type="Gene3D" id="1.10.287.380">
    <property type="entry name" value="Valyl-tRNA synthetase, C-terminal domain"/>
    <property type="match status" value="1"/>
</dbReference>
<dbReference type="CDD" id="cd07962">
    <property type="entry name" value="Anticodon_Ia_Val"/>
    <property type="match status" value="1"/>
</dbReference>
<dbReference type="InterPro" id="IPR009080">
    <property type="entry name" value="tRNAsynth_Ia_anticodon-bd"/>
</dbReference>
<dbReference type="SUPFAM" id="SSF46589">
    <property type="entry name" value="tRNA-binding arm"/>
    <property type="match status" value="1"/>
</dbReference>
<dbReference type="PROSITE" id="PS00178">
    <property type="entry name" value="AA_TRNA_LIGASE_I"/>
    <property type="match status" value="1"/>
</dbReference>
<dbReference type="GO" id="GO:0004832">
    <property type="term" value="F:valine-tRNA ligase activity"/>
    <property type="evidence" value="ECO:0007669"/>
    <property type="project" value="UniProtKB-EC"/>
</dbReference>
<dbReference type="FunFam" id="3.40.50.620:FF:000020">
    <property type="entry name" value="Valine--tRNA ligase, mitochondrial"/>
    <property type="match status" value="1"/>
</dbReference>
<dbReference type="GO" id="GO:0005524">
    <property type="term" value="F:ATP binding"/>
    <property type="evidence" value="ECO:0007669"/>
    <property type="project" value="UniProtKB-KW"/>
</dbReference>
<keyword evidence="5 11" id="KW-0067">ATP-binding</keyword>
<comment type="caution">
    <text evidence="16">The sequence shown here is derived from an EMBL/GenBank/DDBJ whole genome shotgun (WGS) entry which is preliminary data.</text>
</comment>
<comment type="similarity">
    <text evidence="1 11">Belongs to the class-I aminoacyl-tRNA synthetase family.</text>
</comment>
<dbReference type="Gene3D" id="3.40.50.620">
    <property type="entry name" value="HUPs"/>
    <property type="match status" value="2"/>
</dbReference>
<dbReference type="GO" id="GO:0002161">
    <property type="term" value="F:aminoacyl-tRNA deacylase activity"/>
    <property type="evidence" value="ECO:0007669"/>
    <property type="project" value="InterPro"/>
</dbReference>
<dbReference type="PRINTS" id="PR00986">
    <property type="entry name" value="TRNASYNTHVAL"/>
</dbReference>
<evidence type="ECO:0000256" key="8">
    <source>
        <dbReference type="ARBA" id="ARBA00023146"/>
    </source>
</evidence>
<dbReference type="SUPFAM" id="SSF50677">
    <property type="entry name" value="ValRS/IleRS/LeuRS editing domain"/>
    <property type="match status" value="1"/>
</dbReference>
<evidence type="ECO:0000313" key="17">
    <source>
        <dbReference type="Proteomes" id="UP001188597"/>
    </source>
</evidence>
<name>A0AA88W178_9ASTE</name>
<evidence type="ECO:0000256" key="2">
    <source>
        <dbReference type="ARBA" id="ARBA00013169"/>
    </source>
</evidence>
<dbReference type="FunFam" id="1.10.730.10:FF:000014">
    <property type="entry name" value="Valine--tRNA ligase"/>
    <property type="match status" value="1"/>
</dbReference>
<evidence type="ECO:0000256" key="6">
    <source>
        <dbReference type="ARBA" id="ARBA00022917"/>
    </source>
</evidence>
<keyword evidence="17" id="KW-1185">Reference proteome</keyword>
<dbReference type="SUPFAM" id="SSF47323">
    <property type="entry name" value="Anticodon-binding domain of a subclass of class I aminoacyl-tRNA synthetases"/>
    <property type="match status" value="1"/>
</dbReference>
<keyword evidence="8 11" id="KW-0030">Aminoacyl-tRNA synthetase</keyword>
<dbReference type="FunFam" id="3.40.50.620:FF:000126">
    <property type="entry name" value="Valine--tRNA ligase chloroplastic/mitochondrial 2"/>
    <property type="match status" value="1"/>
</dbReference>
<keyword evidence="7 12" id="KW-0175">Coiled coil</keyword>
<dbReference type="InterPro" id="IPR037118">
    <property type="entry name" value="Val-tRNA_synth_C_sf"/>
</dbReference>
<evidence type="ECO:0000256" key="11">
    <source>
        <dbReference type="RuleBase" id="RU363035"/>
    </source>
</evidence>
<dbReference type="CDD" id="cd00817">
    <property type="entry name" value="ValRS_core"/>
    <property type="match status" value="1"/>
</dbReference>
<dbReference type="Pfam" id="PF08264">
    <property type="entry name" value="Anticodon_1"/>
    <property type="match status" value="1"/>
</dbReference>
<gene>
    <name evidence="16" type="ORF">RJ639_005240</name>
</gene>
<dbReference type="NCBIfam" id="NF004349">
    <property type="entry name" value="PRK05729.1"/>
    <property type="match status" value="1"/>
</dbReference>
<feature type="coiled-coil region" evidence="12">
    <location>
        <begin position="908"/>
        <end position="977"/>
    </location>
</feature>
<dbReference type="InterPro" id="IPR013155">
    <property type="entry name" value="M/V/L/I-tRNA-synth_anticd-bd"/>
</dbReference>
<feature type="domain" description="Methionyl/Valyl/Leucyl/Isoleucyl-tRNA synthetase anticodon-binding" evidence="14">
    <location>
        <begin position="701"/>
        <end position="847"/>
    </location>
</feature>
<evidence type="ECO:0000256" key="4">
    <source>
        <dbReference type="ARBA" id="ARBA00022741"/>
    </source>
</evidence>
<dbReference type="InterPro" id="IPR019499">
    <property type="entry name" value="Val-tRNA_synth_tRNA-bd"/>
</dbReference>
<proteinExistence type="inferred from homology"/>
<dbReference type="PANTHER" id="PTHR11946:SF93">
    <property type="entry name" value="VALINE--TRNA LIGASE, CHLOROPLASTIC_MITOCHONDRIAL 2"/>
    <property type="match status" value="1"/>
</dbReference>